<dbReference type="InterPro" id="IPR035959">
    <property type="entry name" value="RutC-like_sf"/>
</dbReference>
<dbReference type="Pfam" id="PF01042">
    <property type="entry name" value="Ribonuc_L-PSP"/>
    <property type="match status" value="1"/>
</dbReference>
<gene>
    <name evidence="2" type="ORF">KDA_46150</name>
</gene>
<dbReference type="GO" id="GO:0019239">
    <property type="term" value="F:deaminase activity"/>
    <property type="evidence" value="ECO:0007669"/>
    <property type="project" value="TreeGrafter"/>
</dbReference>
<dbReference type="Gene3D" id="3.30.1330.40">
    <property type="entry name" value="RutC-like"/>
    <property type="match status" value="1"/>
</dbReference>
<sequence length="136" mass="15139">MSTDPNTIRFINPETLPSMPGYSHVVEVTRGRTIYIAGQIALNQVGAIVGMQDFRAQTQQVFENLKAALAAVDANFSHVVKLNIYVVDISQVLILREVRDHYVNTANPPASTLVEVRKLAREEFLIEIEAIAHLPE</sequence>
<evidence type="ECO:0000313" key="3">
    <source>
        <dbReference type="Proteomes" id="UP000287171"/>
    </source>
</evidence>
<dbReference type="EMBL" id="BIFT01000001">
    <property type="protein sequence ID" value="GCE29131.1"/>
    <property type="molecule type" value="Genomic_DNA"/>
</dbReference>
<reference evidence="3" key="1">
    <citation type="submission" date="2018-12" db="EMBL/GenBank/DDBJ databases">
        <title>Tengunoibacter tsumagoiensis gen. nov., sp. nov., Dictyobacter kobayashii sp. nov., D. alpinus sp. nov., and D. joshuensis sp. nov. and description of Dictyobacteraceae fam. nov. within the order Ktedonobacterales isolated from Tengu-no-mugimeshi.</title>
        <authorList>
            <person name="Wang C.M."/>
            <person name="Zheng Y."/>
            <person name="Sakai Y."/>
            <person name="Toyoda A."/>
            <person name="Minakuchi Y."/>
            <person name="Abe K."/>
            <person name="Yokota A."/>
            <person name="Yabe S."/>
        </authorList>
    </citation>
    <scope>NUCLEOTIDE SEQUENCE [LARGE SCALE GENOMIC DNA]</scope>
    <source>
        <strain evidence="3">Uno16</strain>
    </source>
</reference>
<dbReference type="PANTHER" id="PTHR11803">
    <property type="entry name" value="2-IMINOBUTANOATE/2-IMINOPROPANOATE DEAMINASE RIDA"/>
    <property type="match status" value="1"/>
</dbReference>
<accession>A0A402BCJ9</accession>
<dbReference type="Proteomes" id="UP000287171">
    <property type="component" value="Unassembled WGS sequence"/>
</dbReference>
<evidence type="ECO:0000313" key="2">
    <source>
        <dbReference type="EMBL" id="GCE29131.1"/>
    </source>
</evidence>
<protein>
    <submittedName>
        <fullName evidence="2">Enamine deaminase RidA</fullName>
    </submittedName>
</protein>
<dbReference type="RefSeq" id="WP_126629268.1">
    <property type="nucleotide sequence ID" value="NZ_BIFT01000001.1"/>
</dbReference>
<dbReference type="AlphaFoldDB" id="A0A402BCJ9"/>
<dbReference type="OrthoDB" id="9803101at2"/>
<comment type="similarity">
    <text evidence="1">Belongs to the RutC family.</text>
</comment>
<keyword evidence="3" id="KW-1185">Reference proteome</keyword>
<comment type="caution">
    <text evidence="2">The sequence shown here is derived from an EMBL/GenBank/DDBJ whole genome shotgun (WGS) entry which is preliminary data.</text>
</comment>
<dbReference type="CDD" id="cd00448">
    <property type="entry name" value="YjgF_YER057c_UK114_family"/>
    <property type="match status" value="1"/>
</dbReference>
<dbReference type="SUPFAM" id="SSF55298">
    <property type="entry name" value="YjgF-like"/>
    <property type="match status" value="1"/>
</dbReference>
<dbReference type="PANTHER" id="PTHR11803:SF58">
    <property type="entry name" value="PROTEIN HMF1-RELATED"/>
    <property type="match status" value="1"/>
</dbReference>
<organism evidence="2 3">
    <name type="scientific">Dictyobacter alpinus</name>
    <dbReference type="NCBI Taxonomy" id="2014873"/>
    <lineage>
        <taxon>Bacteria</taxon>
        <taxon>Bacillati</taxon>
        <taxon>Chloroflexota</taxon>
        <taxon>Ktedonobacteria</taxon>
        <taxon>Ktedonobacterales</taxon>
        <taxon>Dictyobacteraceae</taxon>
        <taxon>Dictyobacter</taxon>
    </lineage>
</organism>
<dbReference type="InterPro" id="IPR006175">
    <property type="entry name" value="YjgF/YER057c/UK114"/>
</dbReference>
<name>A0A402BCJ9_9CHLR</name>
<evidence type="ECO:0000256" key="1">
    <source>
        <dbReference type="ARBA" id="ARBA00010552"/>
    </source>
</evidence>
<dbReference type="GO" id="GO:0005829">
    <property type="term" value="C:cytosol"/>
    <property type="evidence" value="ECO:0007669"/>
    <property type="project" value="TreeGrafter"/>
</dbReference>
<proteinExistence type="inferred from homology"/>